<evidence type="ECO:0000313" key="1">
    <source>
        <dbReference type="EMBL" id="RDD65290.1"/>
    </source>
</evidence>
<comment type="caution">
    <text evidence="1">The sequence shown here is derived from an EMBL/GenBank/DDBJ whole genome shotgun (WGS) entry which is preliminary data.</text>
</comment>
<dbReference type="AlphaFoldDB" id="A0A369TJ68"/>
<organism evidence="1 2">
    <name type="scientific">Thalassococcus profundi</name>
    <dbReference type="NCBI Taxonomy" id="2282382"/>
    <lineage>
        <taxon>Bacteria</taxon>
        <taxon>Pseudomonadati</taxon>
        <taxon>Pseudomonadota</taxon>
        <taxon>Alphaproteobacteria</taxon>
        <taxon>Rhodobacterales</taxon>
        <taxon>Roseobacteraceae</taxon>
        <taxon>Thalassococcus</taxon>
    </lineage>
</organism>
<evidence type="ECO:0000313" key="2">
    <source>
        <dbReference type="Proteomes" id="UP000253977"/>
    </source>
</evidence>
<name>A0A369TJ68_9RHOB</name>
<gene>
    <name evidence="1" type="ORF">DU478_15395</name>
</gene>
<dbReference type="Proteomes" id="UP000253977">
    <property type="component" value="Unassembled WGS sequence"/>
</dbReference>
<keyword evidence="2" id="KW-1185">Reference proteome</keyword>
<protein>
    <submittedName>
        <fullName evidence="1">Uncharacterized protein</fullName>
    </submittedName>
</protein>
<dbReference type="OrthoDB" id="7728363at2"/>
<dbReference type="EMBL" id="QPMK01000013">
    <property type="protein sequence ID" value="RDD65290.1"/>
    <property type="molecule type" value="Genomic_DNA"/>
</dbReference>
<accession>A0A369TJ68</accession>
<proteinExistence type="predicted"/>
<dbReference type="RefSeq" id="WP_114511861.1">
    <property type="nucleotide sequence ID" value="NZ_QPMK01000013.1"/>
</dbReference>
<reference evidence="1 2" key="1">
    <citation type="submission" date="2018-07" db="EMBL/GenBank/DDBJ databases">
        <title>Thalassococcus profundi sp. nov., a marine bacterium isolated from deep seawater of Okinawa Trough.</title>
        <authorList>
            <person name="Yu M."/>
        </authorList>
    </citation>
    <scope>NUCLEOTIDE SEQUENCE [LARGE SCALE GENOMIC DNA]</scope>
    <source>
        <strain evidence="1 2">WRAS1</strain>
    </source>
</reference>
<sequence>MFHTKFIPGAEDRVIPTGELALRAYFSGHDEALGHAAVLLAGRRGARLVNAIRDGLDQRGRMTCRVQRLLIELRRILFLDHADDDDWDDSSSIAMVEPDDPIVPEICLLADGLDEALHAAGIVRAADERAA</sequence>